<name>A0AAD5BFF3_9ASCO</name>
<gene>
    <name evidence="2" type="ORF">KGF57_002336</name>
</gene>
<dbReference type="PROSITE" id="PS50280">
    <property type="entry name" value="SET"/>
    <property type="match status" value="1"/>
</dbReference>
<reference evidence="2 3" key="1">
    <citation type="journal article" date="2022" name="DNA Res.">
        <title>Genome analysis of five recently described species of the CUG-Ser clade uncovers Candida theae as a new hybrid lineage with pathogenic potential in the Candida parapsilosis species complex.</title>
        <authorList>
            <person name="Mixao V."/>
            <person name="Del Olmo V."/>
            <person name="Hegedusova E."/>
            <person name="Saus E."/>
            <person name="Pryszcz L."/>
            <person name="Cillingova A."/>
            <person name="Nosek J."/>
            <person name="Gabaldon T."/>
        </authorList>
    </citation>
    <scope>NUCLEOTIDE SEQUENCE [LARGE SCALE GENOMIC DNA]</scope>
    <source>
        <strain evidence="2 3">CBS 12239</strain>
    </source>
</reference>
<evidence type="ECO:0000259" key="1">
    <source>
        <dbReference type="PROSITE" id="PS50280"/>
    </source>
</evidence>
<dbReference type="Gene3D" id="1.10.220.160">
    <property type="match status" value="1"/>
</dbReference>
<accession>A0AAD5BFF3</accession>
<dbReference type="CDD" id="cd20071">
    <property type="entry name" value="SET_SMYD"/>
    <property type="match status" value="1"/>
</dbReference>
<keyword evidence="3" id="KW-1185">Reference proteome</keyword>
<dbReference type="Pfam" id="PF00856">
    <property type="entry name" value="SET"/>
    <property type="match status" value="1"/>
</dbReference>
<dbReference type="InterPro" id="IPR001214">
    <property type="entry name" value="SET_dom"/>
</dbReference>
<protein>
    <recommendedName>
        <fullName evidence="1">SET domain-containing protein</fullName>
    </recommendedName>
</protein>
<dbReference type="PANTHER" id="PTHR12197:SF251">
    <property type="entry name" value="EG:BACR7C10.4 PROTEIN"/>
    <property type="match status" value="1"/>
</dbReference>
<evidence type="ECO:0000313" key="3">
    <source>
        <dbReference type="Proteomes" id="UP001204833"/>
    </source>
</evidence>
<proteinExistence type="predicted"/>
<dbReference type="PANTHER" id="PTHR12197">
    <property type="entry name" value="HISTONE-LYSINE N-METHYLTRANSFERASE SMYD"/>
    <property type="match status" value="1"/>
</dbReference>
<dbReference type="InterPro" id="IPR046341">
    <property type="entry name" value="SET_dom_sf"/>
</dbReference>
<dbReference type="Gene3D" id="2.170.270.10">
    <property type="entry name" value="SET domain"/>
    <property type="match status" value="1"/>
</dbReference>
<dbReference type="GO" id="GO:0005634">
    <property type="term" value="C:nucleus"/>
    <property type="evidence" value="ECO:0007669"/>
    <property type="project" value="TreeGrafter"/>
</dbReference>
<dbReference type="InterPro" id="IPR050869">
    <property type="entry name" value="H3K4_H4K5_MeTrfase"/>
</dbReference>
<dbReference type="Proteomes" id="UP001204833">
    <property type="component" value="Unassembled WGS sequence"/>
</dbReference>
<dbReference type="RefSeq" id="XP_051609245.1">
    <property type="nucleotide sequence ID" value="XM_051751639.1"/>
</dbReference>
<comment type="caution">
    <text evidence="2">The sequence shown here is derived from an EMBL/GenBank/DDBJ whole genome shotgun (WGS) entry which is preliminary data.</text>
</comment>
<dbReference type="GeneID" id="76150395"/>
<dbReference type="EMBL" id="JAIHNG010000115">
    <property type="protein sequence ID" value="KAI5958902.1"/>
    <property type="molecule type" value="Genomic_DNA"/>
</dbReference>
<evidence type="ECO:0000313" key="2">
    <source>
        <dbReference type="EMBL" id="KAI5958902.1"/>
    </source>
</evidence>
<dbReference type="SUPFAM" id="SSF82199">
    <property type="entry name" value="SET domain"/>
    <property type="match status" value="2"/>
</dbReference>
<feature type="domain" description="SET" evidence="1">
    <location>
        <begin position="50"/>
        <end position="284"/>
    </location>
</feature>
<organism evidence="2 3">
    <name type="scientific">Candida theae</name>
    <dbReference type="NCBI Taxonomy" id="1198502"/>
    <lineage>
        <taxon>Eukaryota</taxon>
        <taxon>Fungi</taxon>
        <taxon>Dikarya</taxon>
        <taxon>Ascomycota</taxon>
        <taxon>Saccharomycotina</taxon>
        <taxon>Pichiomycetes</taxon>
        <taxon>Debaryomycetaceae</taxon>
        <taxon>Candida/Lodderomyces clade</taxon>
        <taxon>Candida</taxon>
    </lineage>
</organism>
<dbReference type="AlphaFoldDB" id="A0AAD5BFF3"/>
<sequence>MSPLSTLDKFNIAKLQSEASRNKDSPEYWKFRLAIKLIQDVYIFPNDESCKREFYDTISNDRMKVMGKELTPGERSVVANVDLAIGSQVMNVSTGAVLFDVQDGAPTKYSTNYQKIFQSMIIATKSNKDSNRIILLTFLVLFNYLEDSEFASKVNNLCTHQRQIRLASEVRNFRDSVKSQMVEMFHAYFKEYSLAMEFFKKGQIKMSKSNWKFLENLINVVMVNHSILKNHHYERIGVFLDPQYAIINHSCLPNCLQIESGFQVFSVVNSLPIQANEEVTVNYIDVHAPAEIRAHKLSTKYHFHCQCQLCLQKQDVFFTMQCNECLKQIKSSSLTSVLTTPNTILKEQSCSKCFHPFDLDVYTRQIQIRNFFIAIILIPKSNYNINDEGYFSLLLKEFAGLIERNGATSLIKLLIESIETFQIVPSRVTFLKHLIDEVMTTKVFALYTFPFNVIVQKISNDVCECTDFDTGLESLKYYSRVLFAVKFPADLSSQLFFDECIFLELAQRIEKLMTVLVEERVGTFFGTFEESMELFARCAYFFYKHVNCKFETEQVEEKLLQLRQGYHSIKSKRSIHSCLERLFSYANANIFITKTRFLIFNARQEQVTLFHTFDSDEYM</sequence>